<accession>A0A699IZU4</accession>
<organism evidence="2">
    <name type="scientific">Tanacetum cinerariifolium</name>
    <name type="common">Dalmatian daisy</name>
    <name type="synonym">Chrysanthemum cinerariifolium</name>
    <dbReference type="NCBI Taxonomy" id="118510"/>
    <lineage>
        <taxon>Eukaryota</taxon>
        <taxon>Viridiplantae</taxon>
        <taxon>Streptophyta</taxon>
        <taxon>Embryophyta</taxon>
        <taxon>Tracheophyta</taxon>
        <taxon>Spermatophyta</taxon>
        <taxon>Magnoliopsida</taxon>
        <taxon>eudicotyledons</taxon>
        <taxon>Gunneridae</taxon>
        <taxon>Pentapetalae</taxon>
        <taxon>asterids</taxon>
        <taxon>campanulids</taxon>
        <taxon>Asterales</taxon>
        <taxon>Asteraceae</taxon>
        <taxon>Asteroideae</taxon>
        <taxon>Anthemideae</taxon>
        <taxon>Anthemidinae</taxon>
        <taxon>Tanacetum</taxon>
    </lineage>
</organism>
<comment type="caution">
    <text evidence="2">The sequence shown here is derived from an EMBL/GenBank/DDBJ whole genome shotgun (WGS) entry which is preliminary data.</text>
</comment>
<feature type="compositionally biased region" description="Polar residues" evidence="1">
    <location>
        <begin position="54"/>
        <end position="72"/>
    </location>
</feature>
<dbReference type="AlphaFoldDB" id="A0A699IZU4"/>
<reference evidence="2" key="1">
    <citation type="journal article" date="2019" name="Sci. Rep.">
        <title>Draft genome of Tanacetum cinerariifolium, the natural source of mosquito coil.</title>
        <authorList>
            <person name="Yamashiro T."/>
            <person name="Shiraishi A."/>
            <person name="Satake H."/>
            <person name="Nakayama K."/>
        </authorList>
    </citation>
    <scope>NUCLEOTIDE SEQUENCE</scope>
</reference>
<protein>
    <recommendedName>
        <fullName evidence="3">Reverse transcriptase domain-containing protein</fullName>
    </recommendedName>
</protein>
<evidence type="ECO:0000256" key="1">
    <source>
        <dbReference type="SAM" id="MobiDB-lite"/>
    </source>
</evidence>
<feature type="region of interest" description="Disordered" evidence="1">
    <location>
        <begin position="54"/>
        <end position="81"/>
    </location>
</feature>
<gene>
    <name evidence="2" type="ORF">Tci_572209</name>
</gene>
<evidence type="ECO:0008006" key="3">
    <source>
        <dbReference type="Google" id="ProtNLM"/>
    </source>
</evidence>
<proteinExistence type="predicted"/>
<feature type="region of interest" description="Disordered" evidence="1">
    <location>
        <begin position="1"/>
        <end position="26"/>
    </location>
</feature>
<feature type="compositionally biased region" description="Basic and acidic residues" evidence="1">
    <location>
        <begin position="1"/>
        <end position="18"/>
    </location>
</feature>
<evidence type="ECO:0000313" key="2">
    <source>
        <dbReference type="EMBL" id="GFA00237.1"/>
    </source>
</evidence>
<dbReference type="EMBL" id="BKCJ010354049">
    <property type="protein sequence ID" value="GFA00237.1"/>
    <property type="molecule type" value="Genomic_DNA"/>
</dbReference>
<name>A0A699IZU4_TANCI</name>
<sequence>MILRDGDERLTLNKRHDTSSYSNQPQKESINMISIFNDSSEDFLKDLFATNHQSGNPTFSSHPKSPSPHNVNSLSGITTSSSSPNHLLRDFADELALITFPSRNDDLPFDIEFDLKEIEYLLNHDPIKEIESILEDSVDEDNLADLNDNLVDTMPEMLTDEHALNYSSLPLYDEYNDDLFEVNSDTEYVYDDPFDSKGEKIKEFKLLIDELDLPSDFFSSSKYDLFLFEDFSKVDALPSTKNEDNVFNPGILIQENISKVITGVAPDKNEKKLAISHAYLILKDFDPHLYELPFFKEILGTETQLSFSF</sequence>